<name>A0A1B2IE91_9CAUD</name>
<evidence type="ECO:0000313" key="2">
    <source>
        <dbReference type="Proteomes" id="UP000202923"/>
    </source>
</evidence>
<gene>
    <name evidence="1" type="ORF">KWAN_245</name>
</gene>
<evidence type="ECO:0000313" key="1">
    <source>
        <dbReference type="EMBL" id="ANZ49597.1"/>
    </source>
</evidence>
<proteinExistence type="predicted"/>
<dbReference type="GeneID" id="29062089"/>
<dbReference type="KEGG" id="vg:29062089"/>
<sequence length="98" mass="11054">MQYQRVIIQRLEQGLRGIDPNAADALVAHFAAPAESLGTFCPQVVSFYQNLLRERGIPDVWGYPSVPENNEAIAYWIEDLENTALPHLRVARQFQTAS</sequence>
<accession>A0A1B2IE91</accession>
<organism evidence="1 2">
    <name type="scientific">Erwinia phage vB_EamM_Kwan</name>
    <dbReference type="NCBI Taxonomy" id="1883374"/>
    <lineage>
        <taxon>Viruses</taxon>
        <taxon>Duplodnaviria</taxon>
        <taxon>Heunggongvirae</taxon>
        <taxon>Uroviricota</taxon>
        <taxon>Caudoviricetes</taxon>
        <taxon>Chimalliviridae</taxon>
        <taxon>Wellingtonvirus</taxon>
        <taxon>Wellingtonvirus wellington</taxon>
    </lineage>
</organism>
<reference evidence="1 2" key="1">
    <citation type="submission" date="2016-06" db="EMBL/GenBank/DDBJ databases">
        <authorList>
            <person name="Kjaerup R.B."/>
            <person name="Dalgaard T.S."/>
            <person name="Juul-Madsen H.R."/>
        </authorList>
    </citation>
    <scope>NUCLEOTIDE SEQUENCE [LARGE SCALE GENOMIC DNA]</scope>
</reference>
<dbReference type="OrthoDB" id="23685at10239"/>
<dbReference type="EMBL" id="KX397369">
    <property type="protein sequence ID" value="ANZ49597.1"/>
    <property type="molecule type" value="Genomic_DNA"/>
</dbReference>
<dbReference type="Proteomes" id="UP000202923">
    <property type="component" value="Genome"/>
</dbReference>
<dbReference type="RefSeq" id="YP_009278850.1">
    <property type="nucleotide sequence ID" value="NC_031010.1"/>
</dbReference>
<protein>
    <submittedName>
        <fullName evidence="1">Uncharacterized protein</fullName>
    </submittedName>
</protein>